<proteinExistence type="predicted"/>
<evidence type="ECO:0000313" key="5">
    <source>
        <dbReference type="EMBL" id="QIN28642.1"/>
    </source>
</evidence>
<evidence type="ECO:0000256" key="1">
    <source>
        <dbReference type="SAM" id="MobiDB-lite"/>
    </source>
</evidence>
<reference evidence="4 7" key="2">
    <citation type="submission" date="2020-05" db="EMBL/GenBank/DDBJ databases">
        <title>MicrobeNet Type strains.</title>
        <authorList>
            <person name="Nicholson A.C."/>
        </authorList>
    </citation>
    <scope>NUCLEOTIDE SEQUENCE [LARGE SCALE GENOMIC DNA]</scope>
    <source>
        <strain evidence="4 7">CCUG 46604</strain>
    </source>
</reference>
<evidence type="ECO:0000256" key="2">
    <source>
        <dbReference type="SAM" id="SignalP"/>
    </source>
</evidence>
<feature type="compositionally biased region" description="Acidic residues" evidence="1">
    <location>
        <begin position="165"/>
        <end position="174"/>
    </location>
</feature>
<dbReference type="RefSeq" id="WP_165883118.1">
    <property type="nucleotide sequence ID" value="NZ_BAAAKH010000001.1"/>
</dbReference>
<dbReference type="Proteomes" id="UP000549517">
    <property type="component" value="Unassembled WGS sequence"/>
</dbReference>
<dbReference type="EMBL" id="JABEMC010000003">
    <property type="protein sequence ID" value="NNG78925.1"/>
    <property type="molecule type" value="Genomic_DNA"/>
</dbReference>
<feature type="domain" description="DUF6993" evidence="3">
    <location>
        <begin position="56"/>
        <end position="132"/>
    </location>
</feature>
<gene>
    <name evidence="5" type="ORF">EW640_04650</name>
    <name evidence="4" type="ORF">HLA91_05975</name>
</gene>
<evidence type="ECO:0000313" key="4">
    <source>
        <dbReference type="EMBL" id="NNG78925.1"/>
    </source>
</evidence>
<feature type="compositionally biased region" description="Gly residues" evidence="1">
    <location>
        <begin position="179"/>
        <end position="190"/>
    </location>
</feature>
<evidence type="ECO:0000313" key="7">
    <source>
        <dbReference type="Proteomes" id="UP000549517"/>
    </source>
</evidence>
<name>A0A6G8KV05_9MICO</name>
<evidence type="ECO:0000259" key="3">
    <source>
        <dbReference type="Pfam" id="PF22504"/>
    </source>
</evidence>
<dbReference type="Pfam" id="PF22504">
    <property type="entry name" value="DUF6993"/>
    <property type="match status" value="1"/>
</dbReference>
<feature type="chain" id="PRO_5036385344" description="DUF6993 domain-containing protein" evidence="2">
    <location>
        <begin position="29"/>
        <end position="205"/>
    </location>
</feature>
<keyword evidence="2" id="KW-0732">Signal</keyword>
<accession>A0A6G8KV05</accession>
<dbReference type="EMBL" id="CP035810">
    <property type="protein sequence ID" value="QIN28642.1"/>
    <property type="molecule type" value="Genomic_DNA"/>
</dbReference>
<feature type="signal peptide" evidence="2">
    <location>
        <begin position="1"/>
        <end position="28"/>
    </location>
</feature>
<sequence>MLRRFLAAGTLACSAALISGCSLLNQQAAEPNPVQTKEVPAVVDEVVAALKPLEGRDDVPSTQEFFDTMTEAGYKPEQLEATIDASPLGNDVPAKMFGVKVDDGCVVGEIRSGNITAHLAKPTESTGTCLLGYVERPEGVDAPTGDERDEDSDDNGAGHMPGEDMNGEDTEEPSETGGSDEGTGDGGGEGSGEEEESTEAPQLGG</sequence>
<dbReference type="PROSITE" id="PS51257">
    <property type="entry name" value="PROKAR_LIPOPROTEIN"/>
    <property type="match status" value="1"/>
</dbReference>
<dbReference type="Proteomes" id="UP000501518">
    <property type="component" value="Chromosome"/>
</dbReference>
<evidence type="ECO:0000313" key="6">
    <source>
        <dbReference type="Proteomes" id="UP000501518"/>
    </source>
</evidence>
<organism evidence="5 6">
    <name type="scientific">Brevibacterium luteolum</name>
    <dbReference type="NCBI Taxonomy" id="199591"/>
    <lineage>
        <taxon>Bacteria</taxon>
        <taxon>Bacillati</taxon>
        <taxon>Actinomycetota</taxon>
        <taxon>Actinomycetes</taxon>
        <taxon>Micrococcales</taxon>
        <taxon>Brevibacteriaceae</taxon>
        <taxon>Brevibacterium</taxon>
    </lineage>
</organism>
<protein>
    <recommendedName>
        <fullName evidence="3">DUF6993 domain-containing protein</fullName>
    </recommendedName>
</protein>
<feature type="region of interest" description="Disordered" evidence="1">
    <location>
        <begin position="137"/>
        <end position="205"/>
    </location>
</feature>
<dbReference type="AlphaFoldDB" id="A0A6G8KV05"/>
<dbReference type="InterPro" id="IPR054262">
    <property type="entry name" value="DUF6993"/>
</dbReference>
<reference evidence="5 6" key="1">
    <citation type="submission" date="2019-02" db="EMBL/GenBank/DDBJ databases">
        <title>Complete Genome Sequence and Methylome Analysis of Brevibacterium luteolum NEB1784.</title>
        <authorList>
            <person name="Fomenkov A."/>
            <person name="Roberts R.J."/>
        </authorList>
    </citation>
    <scope>NUCLEOTIDE SEQUENCE [LARGE SCALE GENOMIC DNA]</scope>
    <source>
        <strain evidence="5 6">NEB1784</strain>
    </source>
</reference>
<dbReference type="KEGG" id="blut:EW640_04650"/>